<comment type="function">
    <text evidence="5">Dephosphorylates 2-hydroxy-3-keto-5-methylthiopentenyl-1-phosphate (HK-MTPenyl-1-P) yielding 1,2-dihydroxy-3-keto-5-methylthiopentene (DHK-MTPene).</text>
</comment>
<dbReference type="GO" id="GO:0000287">
    <property type="term" value="F:magnesium ion binding"/>
    <property type="evidence" value="ECO:0007669"/>
    <property type="project" value="TreeGrafter"/>
</dbReference>
<dbReference type="Pfam" id="PF12710">
    <property type="entry name" value="HAD"/>
    <property type="match status" value="1"/>
</dbReference>
<dbReference type="InterPro" id="IPR006384">
    <property type="entry name" value="HAD_hydro_PyrdxlP_Pase-like"/>
</dbReference>
<evidence type="ECO:0000256" key="1">
    <source>
        <dbReference type="ARBA" id="ARBA00009184"/>
    </source>
</evidence>
<comment type="similarity">
    <text evidence="1">Belongs to the HAD-like hydrolase superfamily. SerB family.</text>
</comment>
<dbReference type="InterPro" id="IPR017718">
    <property type="entry name" value="HAD-SF_hydro_IB_MtnX"/>
</dbReference>
<evidence type="ECO:0000313" key="10">
    <source>
        <dbReference type="Proteomes" id="UP000324517"/>
    </source>
</evidence>
<keyword evidence="3 5" id="KW-0378">Hydrolase</keyword>
<sequence length="221" mass="25054">MNANKQMIFCDFDGTITNSDNIIAIMKKFAPKEWDEIKNQVLSQEISIKEGVGKMFSLLPSKKKEAITEYILDHAEIREGFNEFVAFTKEEGIPLYIVSGGIDFFVEPLLEGMIEEENIYCNGSDFDGETINILWPNECDVDCDNDCGCCKPSIIRKLVKSDTYKIVIGDSITDLEAAKLADQVIARDFLIKKCEEHSIAFSPFETFYDVMDILKKRKVTA</sequence>
<dbReference type="InterPro" id="IPR023214">
    <property type="entry name" value="HAD_sf"/>
</dbReference>
<dbReference type="Proteomes" id="UP000195573">
    <property type="component" value="Chromosome"/>
</dbReference>
<evidence type="ECO:0000313" key="7">
    <source>
        <dbReference type="EMBL" id="ART75935.1"/>
    </source>
</evidence>
<evidence type="ECO:0000256" key="2">
    <source>
        <dbReference type="ARBA" id="ARBA00022605"/>
    </source>
</evidence>
<name>A0A1Y0CM16_9BACI</name>
<dbReference type="NCBIfam" id="NF007103">
    <property type="entry name" value="PRK09552.1"/>
    <property type="match status" value="1"/>
</dbReference>
<dbReference type="GO" id="GO:0043716">
    <property type="term" value="F:2-hydroxy-3-keto-5-methylthiopentenyl-1-phosphate phosphatase activity"/>
    <property type="evidence" value="ECO:0007669"/>
    <property type="project" value="UniProtKB-UniRule"/>
</dbReference>
<comment type="catalytic activity">
    <reaction evidence="5">
        <text>2-hydroxy-5-methylsulfanyl-3-oxopent-1-enyl phosphate + H2O = 1,2-dihydroxy-5-(methylsulfanyl)pent-1-en-3-one + phosphate</text>
        <dbReference type="Rhea" id="RHEA:14481"/>
        <dbReference type="ChEBI" id="CHEBI:15377"/>
        <dbReference type="ChEBI" id="CHEBI:43474"/>
        <dbReference type="ChEBI" id="CHEBI:49252"/>
        <dbReference type="ChEBI" id="CHEBI:59505"/>
        <dbReference type="EC" id="3.1.3.87"/>
    </reaction>
</comment>
<comment type="similarity">
    <text evidence="5">Belongs to the HAD-like hydrolase superfamily. MtnX family.</text>
</comment>
<dbReference type="Proteomes" id="UP000324517">
    <property type="component" value="Unassembled WGS sequence"/>
</dbReference>
<dbReference type="EMBL" id="CP020880">
    <property type="protein sequence ID" value="ART75935.1"/>
    <property type="molecule type" value="Genomic_DNA"/>
</dbReference>
<evidence type="ECO:0000313" key="9">
    <source>
        <dbReference type="Proteomes" id="UP000195573"/>
    </source>
</evidence>
<keyword evidence="2 5" id="KW-0028">Amino-acid biosynthesis</keyword>
<dbReference type="EC" id="3.1.3.87" evidence="5 6"/>
<organism evidence="8 10">
    <name type="scientific">Sutcliffiella horikoshii</name>
    <dbReference type="NCBI Taxonomy" id="79883"/>
    <lineage>
        <taxon>Bacteria</taxon>
        <taxon>Bacillati</taxon>
        <taxon>Bacillota</taxon>
        <taxon>Bacilli</taxon>
        <taxon>Bacillales</taxon>
        <taxon>Bacillaceae</taxon>
        <taxon>Sutcliffiella</taxon>
    </lineage>
</organism>
<dbReference type="NCBIfam" id="TIGR01488">
    <property type="entry name" value="HAD-SF-IB"/>
    <property type="match status" value="1"/>
</dbReference>
<dbReference type="Gene3D" id="3.90.1470.20">
    <property type="match status" value="1"/>
</dbReference>
<dbReference type="GO" id="GO:0036424">
    <property type="term" value="F:L-phosphoserine phosphatase activity"/>
    <property type="evidence" value="ECO:0007669"/>
    <property type="project" value="TreeGrafter"/>
</dbReference>
<dbReference type="InterPro" id="IPR050582">
    <property type="entry name" value="HAD-like_SerB"/>
</dbReference>
<dbReference type="InterPro" id="IPR036412">
    <property type="entry name" value="HAD-like_sf"/>
</dbReference>
<protein>
    <recommendedName>
        <fullName evidence="5 6">2-hydroxy-3-keto-5-methylthiopentenyl-1-phosphate phosphatase</fullName>
        <shortName evidence="5">HK-MTPenyl-1-P phosphatase</shortName>
        <ecNumber evidence="5 6">3.1.3.87</ecNumber>
    </recommendedName>
</protein>
<dbReference type="SUPFAM" id="SSF56784">
    <property type="entry name" value="HAD-like"/>
    <property type="match status" value="1"/>
</dbReference>
<evidence type="ECO:0000313" key="8">
    <source>
        <dbReference type="EMBL" id="TYS73567.1"/>
    </source>
</evidence>
<dbReference type="GO" id="GO:0006564">
    <property type="term" value="P:L-serine biosynthetic process"/>
    <property type="evidence" value="ECO:0007669"/>
    <property type="project" value="TreeGrafter"/>
</dbReference>
<dbReference type="GO" id="GO:0005737">
    <property type="term" value="C:cytoplasm"/>
    <property type="evidence" value="ECO:0007669"/>
    <property type="project" value="TreeGrafter"/>
</dbReference>
<dbReference type="EMBL" id="VTET01000002">
    <property type="protein sequence ID" value="TYS73567.1"/>
    <property type="molecule type" value="Genomic_DNA"/>
</dbReference>
<comment type="pathway">
    <text evidence="5">Amino-acid biosynthesis; L-methionine biosynthesis via salvage pathway; L-methionine from S-methyl-5-thio-alpha-D-ribose 1-phosphate: step 4/6.</text>
</comment>
<dbReference type="CDD" id="cd07524">
    <property type="entry name" value="HAD_Pase"/>
    <property type="match status" value="1"/>
</dbReference>
<dbReference type="GO" id="GO:0019509">
    <property type="term" value="P:L-methionine salvage from methylthioadenosine"/>
    <property type="evidence" value="ECO:0007669"/>
    <property type="project" value="UniProtKB-UniRule"/>
</dbReference>
<dbReference type="UniPathway" id="UPA00904">
    <property type="reaction ID" value="UER00877"/>
</dbReference>
<dbReference type="PANTHER" id="PTHR43344">
    <property type="entry name" value="PHOSPHOSERINE PHOSPHATASE"/>
    <property type="match status" value="1"/>
</dbReference>
<keyword evidence="4 5" id="KW-0486">Methionine biosynthesis</keyword>
<dbReference type="NCBIfam" id="TIGR03333">
    <property type="entry name" value="salvage_mtnX"/>
    <property type="match status" value="1"/>
</dbReference>
<evidence type="ECO:0000256" key="5">
    <source>
        <dbReference type="HAMAP-Rule" id="MF_01680"/>
    </source>
</evidence>
<dbReference type="HAMAP" id="MF_01680">
    <property type="entry name" value="Salvage_MtnX"/>
    <property type="match status" value="1"/>
</dbReference>
<dbReference type="RefSeq" id="WP_088017776.1">
    <property type="nucleotide sequence ID" value="NZ_CP020880.1"/>
</dbReference>
<dbReference type="NCBIfam" id="TIGR01489">
    <property type="entry name" value="DKMTPPase-SF"/>
    <property type="match status" value="1"/>
</dbReference>
<dbReference type="AlphaFoldDB" id="A0A1Y0CM16"/>
<accession>A0A1Y0CM16</accession>
<reference evidence="8 10" key="2">
    <citation type="submission" date="2019-08" db="EMBL/GenBank/DDBJ databases">
        <title>Bacillus genomes from the desert of Cuatro Cienegas, Coahuila.</title>
        <authorList>
            <person name="Olmedo-Alvarez G."/>
        </authorList>
    </citation>
    <scope>NUCLEOTIDE SEQUENCE [LARGE SCALE GENOMIC DNA]</scope>
    <source>
        <strain evidence="8 10">CH98b_3T</strain>
    </source>
</reference>
<dbReference type="OrthoDB" id="9804940at2"/>
<proteinExistence type="inferred from homology"/>
<dbReference type="Gene3D" id="3.40.50.1000">
    <property type="entry name" value="HAD superfamily/HAD-like"/>
    <property type="match status" value="1"/>
</dbReference>
<evidence type="ECO:0000256" key="3">
    <source>
        <dbReference type="ARBA" id="ARBA00022801"/>
    </source>
</evidence>
<dbReference type="PANTHER" id="PTHR43344:SF21">
    <property type="entry name" value="POLYOL PHOSPHATE PHOSPHATASE PYP1"/>
    <property type="match status" value="1"/>
</dbReference>
<evidence type="ECO:0000256" key="4">
    <source>
        <dbReference type="ARBA" id="ARBA00023167"/>
    </source>
</evidence>
<dbReference type="GeneID" id="96738328"/>
<evidence type="ECO:0000256" key="6">
    <source>
        <dbReference type="NCBIfam" id="TIGR03333"/>
    </source>
</evidence>
<reference evidence="7 9" key="1">
    <citation type="submission" date="2017-04" db="EMBL/GenBank/DDBJ databases">
        <title>Complete Genome Sequence of the Bacillus horikoshii 20a strain from Cuatro Cienegas, Coahuila, Mexico.</title>
        <authorList>
            <person name="Zarza E."/>
            <person name="Alcaraz L.D."/>
            <person name="Aguilar-Salinas B."/>
            <person name="Islas A."/>
            <person name="Olmedo-Alvarez G."/>
        </authorList>
    </citation>
    <scope>NUCLEOTIDE SEQUENCE [LARGE SCALE GENOMIC DNA]</scope>
    <source>
        <strain evidence="7 9">20a</strain>
    </source>
</reference>
<dbReference type="KEGG" id="bhk:B4U37_07790"/>
<gene>
    <name evidence="5" type="primary">mtnX</name>
    <name evidence="7" type="ORF">B4U37_07790</name>
    <name evidence="8" type="ORF">FZC75_04340</name>
</gene>
<keyword evidence="9" id="KW-1185">Reference proteome</keyword>